<dbReference type="Pfam" id="PF00155">
    <property type="entry name" value="Aminotran_1_2"/>
    <property type="match status" value="1"/>
</dbReference>
<name>A0A318FFB7_KLEOX</name>
<dbReference type="Gene3D" id="3.40.640.10">
    <property type="entry name" value="Type I PLP-dependent aspartate aminotransferase-like (Major domain)"/>
    <property type="match status" value="1"/>
</dbReference>
<sequence>MAKPVAPLFQDLLLQCGIIKDQVYHALRNAILDGRLTAGSKVPSSRALAEMMAISRNSVISGFERLMDEGYLVTRKGAGTFVCEHVPDNFINEHYSPAETEVAASAIGQLNPDISALIPSWAESQESGGMNRVFAVGIGCTDLFPHALWGRLLGRVWRQSRRELGMHTTPYGYLPLRRAISYYIQATRGVNCHEDQVIIVNGIQQALTITTQALLVPGDEVWLDDPGYNGAHGAFAARGVSIRPVRVDGDGMDIQDGILHYPGAKLVYTAPSHQFPLSGTLSLPRRLALLEWAEAHRAWIFEDDYNSEFRYAARSLQALQGLDKHQRVIYSGTFSKMMYPEFRLGFLVVPEHLREQFAITKYYTDLSSGYLEQAVLARFLSEGHYASHVRRIRKACFERKSALEAAIEHYFPGRMAVHPTDSGVHLVCWLLNGIKAKEVEDKARRIGLGVQTFERYCQRPMAREGILLGFANHPPEILVDGVRRLAAVL</sequence>
<dbReference type="InterPro" id="IPR036388">
    <property type="entry name" value="WH-like_DNA-bd_sf"/>
</dbReference>
<dbReference type="InterPro" id="IPR015421">
    <property type="entry name" value="PyrdxlP-dep_Trfase_major"/>
</dbReference>
<protein>
    <submittedName>
        <fullName evidence="7">GntR family transcriptional regulator</fullName>
    </submittedName>
</protein>
<dbReference type="Gene3D" id="1.10.10.10">
    <property type="entry name" value="Winged helix-like DNA-binding domain superfamily/Winged helix DNA-binding domain"/>
    <property type="match status" value="1"/>
</dbReference>
<evidence type="ECO:0000256" key="3">
    <source>
        <dbReference type="ARBA" id="ARBA00023015"/>
    </source>
</evidence>
<evidence type="ECO:0000256" key="4">
    <source>
        <dbReference type="ARBA" id="ARBA00023125"/>
    </source>
</evidence>
<feature type="domain" description="HTH gntR-type" evidence="6">
    <location>
        <begin position="17"/>
        <end position="85"/>
    </location>
</feature>
<keyword evidence="3" id="KW-0805">Transcription regulation</keyword>
<reference evidence="7 8" key="1">
    <citation type="submission" date="2018-05" db="EMBL/GenBank/DDBJ databases">
        <title>Freshwater and sediment microbial communities from various areas in North America, analyzing microbe dynamics in response to fracking.</title>
        <authorList>
            <person name="Lamendella R."/>
        </authorList>
    </citation>
    <scope>NUCLEOTIDE SEQUENCE [LARGE SCALE GENOMIC DNA]</scope>
    <source>
        <strain evidence="7 8">67</strain>
    </source>
</reference>
<dbReference type="Pfam" id="PF00392">
    <property type="entry name" value="GntR"/>
    <property type="match status" value="1"/>
</dbReference>
<dbReference type="EMBL" id="QJJG01000024">
    <property type="protein sequence ID" value="PXW37917.1"/>
    <property type="molecule type" value="Genomic_DNA"/>
</dbReference>
<evidence type="ECO:0000259" key="6">
    <source>
        <dbReference type="PROSITE" id="PS50949"/>
    </source>
</evidence>
<dbReference type="GO" id="GO:0003677">
    <property type="term" value="F:DNA binding"/>
    <property type="evidence" value="ECO:0007669"/>
    <property type="project" value="UniProtKB-KW"/>
</dbReference>
<dbReference type="RefSeq" id="WP_110276796.1">
    <property type="nucleotide sequence ID" value="NZ_QJJG01000024.1"/>
</dbReference>
<evidence type="ECO:0000256" key="1">
    <source>
        <dbReference type="ARBA" id="ARBA00005384"/>
    </source>
</evidence>
<gene>
    <name evidence="7" type="ORF">DET57_12451</name>
</gene>
<evidence type="ECO:0000313" key="8">
    <source>
        <dbReference type="Proteomes" id="UP000247485"/>
    </source>
</evidence>
<dbReference type="GO" id="GO:0003700">
    <property type="term" value="F:DNA-binding transcription factor activity"/>
    <property type="evidence" value="ECO:0007669"/>
    <property type="project" value="InterPro"/>
</dbReference>
<evidence type="ECO:0000256" key="5">
    <source>
        <dbReference type="ARBA" id="ARBA00023163"/>
    </source>
</evidence>
<comment type="similarity">
    <text evidence="1">In the C-terminal section; belongs to the class-I pyridoxal-phosphate-dependent aminotransferase family.</text>
</comment>
<dbReference type="InterPro" id="IPR000524">
    <property type="entry name" value="Tscrpt_reg_HTH_GntR"/>
</dbReference>
<comment type="caution">
    <text evidence="7">The sequence shown here is derived from an EMBL/GenBank/DDBJ whole genome shotgun (WGS) entry which is preliminary data.</text>
</comment>
<dbReference type="SUPFAM" id="SSF46785">
    <property type="entry name" value="Winged helix' DNA-binding domain"/>
    <property type="match status" value="1"/>
</dbReference>
<proteinExistence type="inferred from homology"/>
<accession>A0A318FFB7</accession>
<dbReference type="Proteomes" id="UP000247485">
    <property type="component" value="Unassembled WGS sequence"/>
</dbReference>
<keyword evidence="2" id="KW-0663">Pyridoxal phosphate</keyword>
<dbReference type="SUPFAM" id="SSF53383">
    <property type="entry name" value="PLP-dependent transferases"/>
    <property type="match status" value="1"/>
</dbReference>
<dbReference type="InterPro" id="IPR004839">
    <property type="entry name" value="Aminotransferase_I/II_large"/>
</dbReference>
<dbReference type="PANTHER" id="PTHR46577">
    <property type="entry name" value="HTH-TYPE TRANSCRIPTIONAL REGULATORY PROTEIN GABR"/>
    <property type="match status" value="1"/>
</dbReference>
<dbReference type="InterPro" id="IPR051446">
    <property type="entry name" value="HTH_trans_reg/aminotransferase"/>
</dbReference>
<evidence type="ECO:0000256" key="2">
    <source>
        <dbReference type="ARBA" id="ARBA00022898"/>
    </source>
</evidence>
<dbReference type="CDD" id="cd07377">
    <property type="entry name" value="WHTH_GntR"/>
    <property type="match status" value="1"/>
</dbReference>
<evidence type="ECO:0000313" key="7">
    <source>
        <dbReference type="EMBL" id="PXW37917.1"/>
    </source>
</evidence>
<dbReference type="CDD" id="cd00609">
    <property type="entry name" value="AAT_like"/>
    <property type="match status" value="1"/>
</dbReference>
<dbReference type="GO" id="GO:0030170">
    <property type="term" value="F:pyridoxal phosphate binding"/>
    <property type="evidence" value="ECO:0007669"/>
    <property type="project" value="InterPro"/>
</dbReference>
<dbReference type="PROSITE" id="PS50949">
    <property type="entry name" value="HTH_GNTR"/>
    <property type="match status" value="1"/>
</dbReference>
<dbReference type="SMART" id="SM00345">
    <property type="entry name" value="HTH_GNTR"/>
    <property type="match status" value="1"/>
</dbReference>
<dbReference type="InterPro" id="IPR036390">
    <property type="entry name" value="WH_DNA-bd_sf"/>
</dbReference>
<dbReference type="PANTHER" id="PTHR46577:SF1">
    <property type="entry name" value="HTH-TYPE TRANSCRIPTIONAL REGULATORY PROTEIN GABR"/>
    <property type="match status" value="1"/>
</dbReference>
<keyword evidence="4" id="KW-0238">DNA-binding</keyword>
<dbReference type="AlphaFoldDB" id="A0A318FFB7"/>
<organism evidence="7 8">
    <name type="scientific">Klebsiella oxytoca</name>
    <dbReference type="NCBI Taxonomy" id="571"/>
    <lineage>
        <taxon>Bacteria</taxon>
        <taxon>Pseudomonadati</taxon>
        <taxon>Pseudomonadota</taxon>
        <taxon>Gammaproteobacteria</taxon>
        <taxon>Enterobacterales</taxon>
        <taxon>Enterobacteriaceae</taxon>
        <taxon>Klebsiella/Raoultella group</taxon>
        <taxon>Klebsiella</taxon>
    </lineage>
</organism>
<dbReference type="InterPro" id="IPR015424">
    <property type="entry name" value="PyrdxlP-dep_Trfase"/>
</dbReference>
<keyword evidence="5" id="KW-0804">Transcription</keyword>